<sequence length="80" mass="9536">MAINNSTIEETSQVLYTVIEKFKDYIHKYIWVNRYNEVKRWEVENGIKNRKKKKISLPMIINPVTSINLNMLRVAVAIKR</sequence>
<gene>
    <name evidence="1" type="ORF">Glove_296g45</name>
</gene>
<dbReference type="Proteomes" id="UP000266861">
    <property type="component" value="Unassembled WGS sequence"/>
</dbReference>
<dbReference type="EMBL" id="PQFF01000270">
    <property type="protein sequence ID" value="RHZ68217.1"/>
    <property type="molecule type" value="Genomic_DNA"/>
</dbReference>
<dbReference type="AlphaFoldDB" id="A0A397HZL6"/>
<evidence type="ECO:0000313" key="2">
    <source>
        <dbReference type="Proteomes" id="UP000266861"/>
    </source>
</evidence>
<name>A0A397HZL6_9GLOM</name>
<protein>
    <submittedName>
        <fullName evidence="1">Uncharacterized protein</fullName>
    </submittedName>
</protein>
<keyword evidence="2" id="KW-1185">Reference proteome</keyword>
<evidence type="ECO:0000313" key="1">
    <source>
        <dbReference type="EMBL" id="RHZ68217.1"/>
    </source>
</evidence>
<proteinExistence type="predicted"/>
<accession>A0A397HZL6</accession>
<organism evidence="1 2">
    <name type="scientific">Diversispora epigaea</name>
    <dbReference type="NCBI Taxonomy" id="1348612"/>
    <lineage>
        <taxon>Eukaryota</taxon>
        <taxon>Fungi</taxon>
        <taxon>Fungi incertae sedis</taxon>
        <taxon>Mucoromycota</taxon>
        <taxon>Glomeromycotina</taxon>
        <taxon>Glomeromycetes</taxon>
        <taxon>Diversisporales</taxon>
        <taxon>Diversisporaceae</taxon>
        <taxon>Diversispora</taxon>
    </lineage>
</organism>
<comment type="caution">
    <text evidence="1">The sequence shown here is derived from an EMBL/GenBank/DDBJ whole genome shotgun (WGS) entry which is preliminary data.</text>
</comment>
<reference evidence="1 2" key="1">
    <citation type="submission" date="2018-08" db="EMBL/GenBank/DDBJ databases">
        <title>Genome and evolution of the arbuscular mycorrhizal fungus Diversispora epigaea (formerly Glomus versiforme) and its bacterial endosymbionts.</title>
        <authorList>
            <person name="Sun X."/>
            <person name="Fei Z."/>
            <person name="Harrison M."/>
        </authorList>
    </citation>
    <scope>NUCLEOTIDE SEQUENCE [LARGE SCALE GENOMIC DNA]</scope>
    <source>
        <strain evidence="1 2">IT104</strain>
    </source>
</reference>